<proteinExistence type="predicted"/>
<dbReference type="PROSITE" id="PS50943">
    <property type="entry name" value="HTH_CROC1"/>
    <property type="match status" value="1"/>
</dbReference>
<sequence>MSYQELSVPGLLAEVGLRVRAARLVANLSQEQLAREAGVSRSTIKRLEAGTDSVSLSNLLAVLQVLGCIDAVVASLPEPERSVDARQRASRTSH</sequence>
<name>A0ABW8NE31_9GAMM</name>
<dbReference type="InterPro" id="IPR001387">
    <property type="entry name" value="Cro/C1-type_HTH"/>
</dbReference>
<organism evidence="2 3">
    <name type="scientific">Oceanobacter antarcticus</name>
    <dbReference type="NCBI Taxonomy" id="3133425"/>
    <lineage>
        <taxon>Bacteria</taxon>
        <taxon>Pseudomonadati</taxon>
        <taxon>Pseudomonadota</taxon>
        <taxon>Gammaproteobacteria</taxon>
        <taxon>Oceanospirillales</taxon>
        <taxon>Oceanospirillaceae</taxon>
        <taxon>Oceanobacter</taxon>
    </lineage>
</organism>
<comment type="caution">
    <text evidence="2">The sequence shown here is derived from an EMBL/GenBank/DDBJ whole genome shotgun (WGS) entry which is preliminary data.</text>
</comment>
<gene>
    <name evidence="2" type="ORF">WG929_02125</name>
</gene>
<reference evidence="2 3" key="1">
    <citation type="submission" date="2024-03" db="EMBL/GenBank/DDBJ databases">
        <title>High-quality draft genome sequence of Oceanobacter sp. wDCs-4.</title>
        <authorList>
            <person name="Dong C."/>
        </authorList>
    </citation>
    <scope>NUCLEOTIDE SEQUENCE [LARGE SCALE GENOMIC DNA]</scope>
    <source>
        <strain evidence="3">wDCs-4</strain>
    </source>
</reference>
<dbReference type="SUPFAM" id="SSF47413">
    <property type="entry name" value="lambda repressor-like DNA-binding domains"/>
    <property type="match status" value="1"/>
</dbReference>
<dbReference type="RefSeq" id="WP_416204699.1">
    <property type="nucleotide sequence ID" value="NZ_JBBKTX010000002.1"/>
</dbReference>
<dbReference type="InterPro" id="IPR010982">
    <property type="entry name" value="Lambda_DNA-bd_dom_sf"/>
</dbReference>
<dbReference type="Pfam" id="PF01381">
    <property type="entry name" value="HTH_3"/>
    <property type="match status" value="1"/>
</dbReference>
<feature type="domain" description="HTH cro/C1-type" evidence="1">
    <location>
        <begin position="19"/>
        <end position="72"/>
    </location>
</feature>
<dbReference type="CDD" id="cd00093">
    <property type="entry name" value="HTH_XRE"/>
    <property type="match status" value="1"/>
</dbReference>
<dbReference type="Gene3D" id="1.10.260.40">
    <property type="entry name" value="lambda repressor-like DNA-binding domains"/>
    <property type="match status" value="1"/>
</dbReference>
<dbReference type="SMART" id="SM00530">
    <property type="entry name" value="HTH_XRE"/>
    <property type="match status" value="1"/>
</dbReference>
<dbReference type="Proteomes" id="UP001620597">
    <property type="component" value="Unassembled WGS sequence"/>
</dbReference>
<dbReference type="EMBL" id="JBBKTX010000002">
    <property type="protein sequence ID" value="MFK4751194.1"/>
    <property type="molecule type" value="Genomic_DNA"/>
</dbReference>
<keyword evidence="3" id="KW-1185">Reference proteome</keyword>
<protein>
    <submittedName>
        <fullName evidence="2">Helix-turn-helix transcriptional regulator</fullName>
    </submittedName>
</protein>
<evidence type="ECO:0000259" key="1">
    <source>
        <dbReference type="PROSITE" id="PS50943"/>
    </source>
</evidence>
<accession>A0ABW8NE31</accession>
<evidence type="ECO:0000313" key="3">
    <source>
        <dbReference type="Proteomes" id="UP001620597"/>
    </source>
</evidence>
<evidence type="ECO:0000313" key="2">
    <source>
        <dbReference type="EMBL" id="MFK4751194.1"/>
    </source>
</evidence>